<dbReference type="EMBL" id="BK067783">
    <property type="protein sequence ID" value="DBA51717.1"/>
    <property type="molecule type" value="Genomic_DNA"/>
</dbReference>
<reference evidence="1" key="1">
    <citation type="journal article" date="2024" name="Environ. Microbiol. Rep.">
        <title>Hiding in plain sight: The discovery of complete genomes of 11 hypothetical spindle-shaped viruses that putatively infect mesophilic ammonia-oxidizing archaea.</title>
        <authorList>
            <person name="Ni Y."/>
            <person name="Xu T."/>
            <person name="Yan S."/>
            <person name="Chen L."/>
            <person name="Wang Y."/>
        </authorList>
    </citation>
    <scope>NUCLEOTIDE SEQUENCE</scope>
    <source>
        <strain evidence="2">NTT1</strain>
        <strain evidence="1">NTT2</strain>
    </source>
</reference>
<accession>A0AAT9J737</accession>
<dbReference type="EMBL" id="BK067791">
    <property type="protein sequence ID" value="DBA52184.1"/>
    <property type="molecule type" value="Genomic_DNA"/>
</dbReference>
<evidence type="ECO:0000313" key="1">
    <source>
        <dbReference type="EMBL" id="DBA51717.1"/>
    </source>
</evidence>
<reference evidence="1" key="2">
    <citation type="submission" date="2024-03" db="EMBL/GenBank/DDBJ databases">
        <authorList>
            <person name="Ni Y."/>
            <person name="Xu T."/>
            <person name="Yan S."/>
            <person name="Chen L."/>
            <person name="Wang Y."/>
        </authorList>
    </citation>
    <scope>NUCLEOTIDE SEQUENCE</scope>
    <source>
        <strain evidence="2">NTT1</strain>
        <strain evidence="1">NTT2</strain>
    </source>
</reference>
<protein>
    <submittedName>
        <fullName evidence="1">ORF18</fullName>
    </submittedName>
    <submittedName>
        <fullName evidence="2">ORF43</fullName>
    </submittedName>
</protein>
<evidence type="ECO:0000313" key="2">
    <source>
        <dbReference type="EMBL" id="DBA52184.1"/>
    </source>
</evidence>
<name>A0AAT9J737_9VIRU</name>
<sequence>MTSEELRLEGKKFWATRDQKLWDETKLKTNQELLDIIQSYWSDLSGDNEFYFPIQLLRQRLGVKVDEEYFGSTYKEYKNDGYPDNEITERKL</sequence>
<proteinExistence type="predicted"/>
<organism evidence="1">
    <name type="scientific">Nitrosopumilaceae spindle-shaped virus</name>
    <dbReference type="NCBI Taxonomy" id="3065433"/>
    <lineage>
        <taxon>Viruses</taxon>
    </lineage>
</organism>